<dbReference type="InterPro" id="IPR006894">
    <property type="entry name" value="HupH_Hydgase_express_prot_C"/>
</dbReference>
<dbReference type="KEGG" id="tdu:QJT80_07680"/>
<proteinExistence type="inferred from homology"/>
<dbReference type="InterPro" id="IPR038527">
    <property type="entry name" value="HupH_C_sf"/>
</dbReference>
<dbReference type="AlphaFoldDB" id="A0AA95H2C5"/>
<evidence type="ECO:0000259" key="2">
    <source>
        <dbReference type="Pfam" id="PF04809"/>
    </source>
</evidence>
<evidence type="ECO:0000256" key="1">
    <source>
        <dbReference type="ARBA" id="ARBA00010832"/>
    </source>
</evidence>
<organism evidence="3">
    <name type="scientific">Candidatus Thiocaldithrix dubininis</name>
    <dbReference type="NCBI Taxonomy" id="3080823"/>
    <lineage>
        <taxon>Bacteria</taxon>
        <taxon>Pseudomonadati</taxon>
        <taxon>Pseudomonadota</taxon>
        <taxon>Gammaproteobacteria</taxon>
        <taxon>Thiotrichales</taxon>
        <taxon>Thiotrichaceae</taxon>
        <taxon>Candidatus Thiocaldithrix</taxon>
    </lineage>
</organism>
<reference evidence="3" key="2">
    <citation type="submission" date="2023-04" db="EMBL/GenBank/DDBJ databases">
        <authorList>
            <person name="Beletskiy A.V."/>
            <person name="Mardanov A.V."/>
            <person name="Ravin N.V."/>
        </authorList>
    </citation>
    <scope>NUCLEOTIDE SEQUENCE</scope>
    <source>
        <strain evidence="3">GKL-01</strain>
    </source>
</reference>
<dbReference type="EMBL" id="CP124755">
    <property type="protein sequence ID" value="WGZ89390.1"/>
    <property type="molecule type" value="Genomic_DNA"/>
</dbReference>
<evidence type="ECO:0000313" key="3">
    <source>
        <dbReference type="EMBL" id="WGZ89390.1"/>
    </source>
</evidence>
<dbReference type="Proteomes" id="UP001300672">
    <property type="component" value="Chromosome"/>
</dbReference>
<feature type="domain" description="HupH hydrogenase expression protein C-terminal" evidence="2">
    <location>
        <begin position="163"/>
        <end position="274"/>
    </location>
</feature>
<name>A0AA95H2C5_9GAMM</name>
<gene>
    <name evidence="3" type="ORF">QJT80_07680</name>
</gene>
<dbReference type="Gene3D" id="3.30.1370.140">
    <property type="entry name" value="HupH hydrogenase expression protein, C-terminal domain"/>
    <property type="match status" value="2"/>
</dbReference>
<reference evidence="3" key="1">
    <citation type="journal article" date="2023" name="Int. J. Mol. Sci.">
        <title>Metagenomics Revealed a New Genus 'Candidatus Thiocaldithrix dubininis' gen. nov., sp. nov. and a New Species 'Candidatus Thiothrix putei' sp. nov. in the Family Thiotrichaceae, Some Members of Which Have Traits of Both Na+- and H+-Motive Energetics.</title>
        <authorList>
            <person name="Ravin N.V."/>
            <person name="Muntyan M.S."/>
            <person name="Smolyakov D.D."/>
            <person name="Rudenko T.S."/>
            <person name="Beletsky A.V."/>
            <person name="Mardanov A.V."/>
            <person name="Grabovich M.Y."/>
        </authorList>
    </citation>
    <scope>NUCLEOTIDE SEQUENCE</scope>
    <source>
        <strain evidence="3">GKL-01</strain>
    </source>
</reference>
<feature type="domain" description="HupH hydrogenase expression protein C-terminal" evidence="2">
    <location>
        <begin position="71"/>
        <end position="144"/>
    </location>
</feature>
<accession>A0AA95H2C5</accession>
<sequence>MDIMQFRGIPLVGVGSQPEEDETLDYMSMPKEMATYQPVLLPEQEALADHPFVLQLLAQLQTLLQAGQGSLDLSQVNAADKRLLGQILSEGEVSILFDADTQGHLEIQETSLPGVWWHRRLDANKVCCDESLEVGEIPSLIQQQTFAKATSSFELPLATDEQVINAPGLLSELQAALTQANHTLNLSLLPLSEADLALVSACLGIGKTAILSRGYGNCRITATAIQRVWWVQYYNSTDTLILNTLEVADVPLVACASADDIADSAQRLNEIREALQ</sequence>
<protein>
    <submittedName>
        <fullName evidence="3">Hydrogenase expression/formation protein</fullName>
    </submittedName>
</protein>
<comment type="similarity">
    <text evidence="1">Belongs to the HupH/HyaF family.</text>
</comment>
<dbReference type="Pfam" id="PF04809">
    <property type="entry name" value="HupH_C"/>
    <property type="match status" value="2"/>
</dbReference>